<protein>
    <recommendedName>
        <fullName evidence="4">F-box domain-containing protein</fullName>
    </recommendedName>
</protein>
<organism evidence="1 3">
    <name type="scientific">Rotaria magnacalcarata</name>
    <dbReference type="NCBI Taxonomy" id="392030"/>
    <lineage>
        <taxon>Eukaryota</taxon>
        <taxon>Metazoa</taxon>
        <taxon>Spiralia</taxon>
        <taxon>Gnathifera</taxon>
        <taxon>Rotifera</taxon>
        <taxon>Eurotatoria</taxon>
        <taxon>Bdelloidea</taxon>
        <taxon>Philodinida</taxon>
        <taxon>Philodinidae</taxon>
        <taxon>Rotaria</taxon>
    </lineage>
</organism>
<dbReference type="EMBL" id="CAJNOW010001435">
    <property type="protein sequence ID" value="CAF1317912.1"/>
    <property type="molecule type" value="Genomic_DNA"/>
</dbReference>
<proteinExistence type="predicted"/>
<dbReference type="Proteomes" id="UP000663834">
    <property type="component" value="Unassembled WGS sequence"/>
</dbReference>
<dbReference type="AlphaFoldDB" id="A0A815F2T3"/>
<gene>
    <name evidence="2" type="ORF">GIL414_LOCUS1416</name>
    <name evidence="1" type="ORF">KQP761_LOCUS5595</name>
</gene>
<evidence type="ECO:0008006" key="4">
    <source>
        <dbReference type="Google" id="ProtNLM"/>
    </source>
</evidence>
<evidence type="ECO:0000313" key="3">
    <source>
        <dbReference type="Proteomes" id="UP000663834"/>
    </source>
</evidence>
<dbReference type="OrthoDB" id="10000669at2759"/>
<evidence type="ECO:0000313" key="2">
    <source>
        <dbReference type="EMBL" id="CAF3806996.1"/>
    </source>
</evidence>
<reference evidence="1" key="1">
    <citation type="submission" date="2021-02" db="EMBL/GenBank/DDBJ databases">
        <authorList>
            <person name="Nowell W R."/>
        </authorList>
    </citation>
    <scope>NUCLEOTIDE SEQUENCE</scope>
</reference>
<accession>A0A815F2T3</accession>
<dbReference type="SUPFAM" id="SSF52058">
    <property type="entry name" value="L domain-like"/>
    <property type="match status" value="1"/>
</dbReference>
<evidence type="ECO:0000313" key="1">
    <source>
        <dbReference type="EMBL" id="CAF1317912.1"/>
    </source>
</evidence>
<dbReference type="Proteomes" id="UP000681720">
    <property type="component" value="Unassembled WGS sequence"/>
</dbReference>
<comment type="caution">
    <text evidence="1">The sequence shown here is derived from an EMBL/GenBank/DDBJ whole genome shotgun (WGS) entry which is preliminary data.</text>
</comment>
<dbReference type="EMBL" id="CAJOBJ010000233">
    <property type="protein sequence ID" value="CAF3806996.1"/>
    <property type="molecule type" value="Genomic_DNA"/>
</dbReference>
<sequence length="327" mass="37920">MANSSTLNCSCLEQCPAEIFLELFKYIPLHQLYYGFYNLNQRINDILRSVTELSLTLNKPEDIDDAAVDFFASSIYHLNVQHPIAIKFNRFPSLRSIVSLLPRDRQLRCIKSKDLPNLTHLTLGFAAIWDCEIMARLCQRIISNKFPKLRYCSLWPPVFDTEAVIIQTPLLTHIELKEGNLDDLCVVLNSCPNLKYLKMLVSIYAKAPVKPIQSLSVKRLNVSFIRGDSNWFENFDHLLSLLPNIKRLFFHVCVVQMDFNQLSSILNKRLLHLRYLQCEIHSTAFPIKLNSLRRYHSLFNNIDLQNVDDNDCRCDGLKICINDEKRG</sequence>
<name>A0A815F2T3_9BILA</name>